<sequence length="184" mass="20977">MNPILDGILNLEGDYVNHPKDLGGETHWGITEAAARANDYAGDMKELTRVEAYSILENMYWIKPGFEKISRISWAVSFELCDAAVNIGPHFPCTWLQRWLNALNREQRFYQDIKADGIIGKRTLEMLSTFLDIRGKEGEEVLLKALNCSQGAYYLSITESRPANEEFIYGWLKNRVTLLRPTGS</sequence>
<evidence type="ECO:0000259" key="2">
    <source>
        <dbReference type="Pfam" id="PF09374"/>
    </source>
</evidence>
<dbReference type="InterPro" id="IPR018537">
    <property type="entry name" value="Peptidoglycan-bd_3"/>
</dbReference>
<dbReference type="Proteomes" id="UP000318567">
    <property type="component" value="Unassembled WGS sequence"/>
</dbReference>
<dbReference type="InterPro" id="IPR008565">
    <property type="entry name" value="TtsA-like_GH18_dom"/>
</dbReference>
<dbReference type="CDD" id="cd13926">
    <property type="entry name" value="N-acetylmuramidase_GH108"/>
    <property type="match status" value="1"/>
</dbReference>
<protein>
    <recommendedName>
        <fullName evidence="5">Glycoside hydrolase family 108 protein</fullName>
    </recommendedName>
</protein>
<evidence type="ECO:0000313" key="3">
    <source>
        <dbReference type="EMBL" id="VUS99180.1"/>
    </source>
</evidence>
<dbReference type="SUPFAM" id="SSF53955">
    <property type="entry name" value="Lysozyme-like"/>
    <property type="match status" value="1"/>
</dbReference>
<organism evidence="3 4">
    <name type="scientific">Klebsiella pasteurii</name>
    <dbReference type="NCBI Taxonomy" id="2587529"/>
    <lineage>
        <taxon>Bacteria</taxon>
        <taxon>Pseudomonadati</taxon>
        <taxon>Pseudomonadota</taxon>
        <taxon>Gammaproteobacteria</taxon>
        <taxon>Enterobacterales</taxon>
        <taxon>Enterobacteriaceae</taxon>
        <taxon>Klebsiella/Raoultella group</taxon>
        <taxon>Klebsiella</taxon>
    </lineage>
</organism>
<dbReference type="Pfam" id="PF09374">
    <property type="entry name" value="PG_binding_3"/>
    <property type="match status" value="1"/>
</dbReference>
<feature type="domain" description="TtsA-like Glycoside hydrolase family 108" evidence="1">
    <location>
        <begin position="6"/>
        <end position="88"/>
    </location>
</feature>
<name>A0A9Q9UN42_9ENTR</name>
<dbReference type="EMBL" id="CABGGO010000030">
    <property type="protein sequence ID" value="VUS99180.1"/>
    <property type="molecule type" value="Genomic_DNA"/>
</dbReference>
<gene>
    <name evidence="3" type="ORF">SB6410_04504</name>
</gene>
<dbReference type="AlphaFoldDB" id="A0A9Q9UN42"/>
<dbReference type="RefSeq" id="WP_142445042.1">
    <property type="nucleotide sequence ID" value="NZ_CABGGO010000030.1"/>
</dbReference>
<reference evidence="3 4" key="1">
    <citation type="submission" date="2019-07" db="EMBL/GenBank/DDBJ databases">
        <authorList>
            <person name="Brisse S."/>
            <person name="Rodrigues C."/>
            <person name="Thorpe H."/>
        </authorList>
    </citation>
    <scope>NUCLEOTIDE SEQUENCE [LARGE SCALE GENOMIC DNA]</scope>
    <source>
        <strain evidence="3">SB6410</strain>
    </source>
</reference>
<accession>A0A9Q9UN42</accession>
<feature type="domain" description="Peptidoglycan binding" evidence="2">
    <location>
        <begin position="92"/>
        <end position="176"/>
    </location>
</feature>
<evidence type="ECO:0008006" key="5">
    <source>
        <dbReference type="Google" id="ProtNLM"/>
    </source>
</evidence>
<dbReference type="Gene3D" id="1.20.141.10">
    <property type="entry name" value="Chitosanase, subunit A, domain 1"/>
    <property type="match status" value="1"/>
</dbReference>
<evidence type="ECO:0000313" key="4">
    <source>
        <dbReference type="Proteomes" id="UP000318567"/>
    </source>
</evidence>
<dbReference type="InterPro" id="IPR023346">
    <property type="entry name" value="Lysozyme-like_dom_sf"/>
</dbReference>
<dbReference type="GeneID" id="77228792"/>
<comment type="caution">
    <text evidence="3">The sequence shown here is derived from an EMBL/GenBank/DDBJ whole genome shotgun (WGS) entry which is preliminary data.</text>
</comment>
<dbReference type="Pfam" id="PF05838">
    <property type="entry name" value="Glyco_hydro_108"/>
    <property type="match status" value="1"/>
</dbReference>
<proteinExistence type="predicted"/>
<evidence type="ECO:0000259" key="1">
    <source>
        <dbReference type="Pfam" id="PF05838"/>
    </source>
</evidence>